<gene>
    <name evidence="2" type="ORF">ACFQ2N_09495</name>
</gene>
<accession>A0ABW3LWM1</accession>
<reference evidence="3" key="1">
    <citation type="journal article" date="2019" name="Int. J. Syst. Evol. Microbiol.">
        <title>The Global Catalogue of Microorganisms (GCM) 10K type strain sequencing project: providing services to taxonomists for standard genome sequencing and annotation.</title>
        <authorList>
            <consortium name="The Broad Institute Genomics Platform"/>
            <consortium name="The Broad Institute Genome Sequencing Center for Infectious Disease"/>
            <person name="Wu L."/>
            <person name="Ma J."/>
        </authorList>
    </citation>
    <scope>NUCLEOTIDE SEQUENCE [LARGE SCALE GENOMIC DNA]</scope>
    <source>
        <strain evidence="3">CCUG 55854</strain>
    </source>
</reference>
<evidence type="ECO:0000256" key="1">
    <source>
        <dbReference type="SAM" id="Phobius"/>
    </source>
</evidence>
<comment type="caution">
    <text evidence="2">The sequence shown here is derived from an EMBL/GenBank/DDBJ whole genome shotgun (WGS) entry which is preliminary data.</text>
</comment>
<evidence type="ECO:0000313" key="2">
    <source>
        <dbReference type="EMBL" id="MFD1042578.1"/>
    </source>
</evidence>
<keyword evidence="3" id="KW-1185">Reference proteome</keyword>
<feature type="transmembrane region" description="Helical" evidence="1">
    <location>
        <begin position="109"/>
        <end position="134"/>
    </location>
</feature>
<evidence type="ECO:0000313" key="3">
    <source>
        <dbReference type="Proteomes" id="UP001597033"/>
    </source>
</evidence>
<keyword evidence="1" id="KW-0812">Transmembrane</keyword>
<sequence>MRVAFVQVREGRGPVGLGRHRDWLARQRGRWRRRCGMAGMRDMRGMGIGIGCLRGQGCVIARGGRAMIAMRVRRPGFCLTRACNRRCVGCVRVRRIRLTLAVRGVRRRFAMMVCVCGVILLLMVARVAGVAGAVRLGRGRSGQRDQCADCQDEHRWPAHARSSTRTSRIMPASMW</sequence>
<dbReference type="RefSeq" id="WP_379655866.1">
    <property type="nucleotide sequence ID" value="NZ_JBHTKN010000005.1"/>
</dbReference>
<organism evidence="2 3">
    <name type="scientific">Pseudoxanthomonas kaohsiungensis</name>
    <dbReference type="NCBI Taxonomy" id="283923"/>
    <lineage>
        <taxon>Bacteria</taxon>
        <taxon>Pseudomonadati</taxon>
        <taxon>Pseudomonadota</taxon>
        <taxon>Gammaproteobacteria</taxon>
        <taxon>Lysobacterales</taxon>
        <taxon>Lysobacteraceae</taxon>
        <taxon>Pseudoxanthomonas</taxon>
    </lineage>
</organism>
<name>A0ABW3LWM1_9GAMM</name>
<dbReference type="Proteomes" id="UP001597033">
    <property type="component" value="Unassembled WGS sequence"/>
</dbReference>
<keyword evidence="1" id="KW-0472">Membrane</keyword>
<keyword evidence="1" id="KW-1133">Transmembrane helix</keyword>
<proteinExistence type="predicted"/>
<protein>
    <submittedName>
        <fullName evidence="2">Uncharacterized protein</fullName>
    </submittedName>
</protein>
<dbReference type="EMBL" id="JBHTKN010000005">
    <property type="protein sequence ID" value="MFD1042578.1"/>
    <property type="molecule type" value="Genomic_DNA"/>
</dbReference>